<name>A0AAD5KBC1_9FUNG</name>
<protein>
    <submittedName>
        <fullName evidence="2">Uncharacterized protein</fullName>
    </submittedName>
</protein>
<keyword evidence="1" id="KW-0812">Transmembrane</keyword>
<feature type="transmembrane region" description="Helical" evidence="1">
    <location>
        <begin position="21"/>
        <end position="44"/>
    </location>
</feature>
<keyword evidence="1" id="KW-1133">Transmembrane helix</keyword>
<sequence>MSKPKKKTHISQCPRPSLKNKWLIFLKSLAILVKMQFLVCLEYVKGDIRRLLRMSGIDVVGDDVLLASLLLFPLSVVTLAAAAFSSSLRNRFIDFTDNKFIYVILEVCFNLYHLFLL</sequence>
<reference evidence="2" key="2">
    <citation type="submission" date="2023-02" db="EMBL/GenBank/DDBJ databases">
        <authorList>
            <consortium name="DOE Joint Genome Institute"/>
            <person name="Mondo S.J."/>
            <person name="Chang Y."/>
            <person name="Wang Y."/>
            <person name="Ahrendt S."/>
            <person name="Andreopoulos W."/>
            <person name="Barry K."/>
            <person name="Beard J."/>
            <person name="Benny G.L."/>
            <person name="Blankenship S."/>
            <person name="Bonito G."/>
            <person name="Cuomo C."/>
            <person name="Desiro A."/>
            <person name="Gervers K.A."/>
            <person name="Hundley H."/>
            <person name="Kuo A."/>
            <person name="LaButti K."/>
            <person name="Lang B.F."/>
            <person name="Lipzen A."/>
            <person name="O'Donnell K."/>
            <person name="Pangilinan J."/>
            <person name="Reynolds N."/>
            <person name="Sandor L."/>
            <person name="Smith M.W."/>
            <person name="Tsang A."/>
            <person name="Grigoriev I.V."/>
            <person name="Stajich J.E."/>
            <person name="Spatafora J.W."/>
        </authorList>
    </citation>
    <scope>NUCLEOTIDE SEQUENCE</scope>
    <source>
        <strain evidence="2">RSA 2281</strain>
    </source>
</reference>
<evidence type="ECO:0000313" key="2">
    <source>
        <dbReference type="EMBL" id="KAI9264226.1"/>
    </source>
</evidence>
<organism evidence="2 3">
    <name type="scientific">Phascolomyces articulosus</name>
    <dbReference type="NCBI Taxonomy" id="60185"/>
    <lineage>
        <taxon>Eukaryota</taxon>
        <taxon>Fungi</taxon>
        <taxon>Fungi incertae sedis</taxon>
        <taxon>Mucoromycota</taxon>
        <taxon>Mucoromycotina</taxon>
        <taxon>Mucoromycetes</taxon>
        <taxon>Mucorales</taxon>
        <taxon>Lichtheimiaceae</taxon>
        <taxon>Phascolomyces</taxon>
    </lineage>
</organism>
<accession>A0AAD5KBC1</accession>
<feature type="transmembrane region" description="Helical" evidence="1">
    <location>
        <begin position="100"/>
        <end position="116"/>
    </location>
</feature>
<proteinExistence type="predicted"/>
<evidence type="ECO:0000256" key="1">
    <source>
        <dbReference type="SAM" id="Phobius"/>
    </source>
</evidence>
<dbReference type="EMBL" id="JAIXMP010000012">
    <property type="protein sequence ID" value="KAI9264226.1"/>
    <property type="molecule type" value="Genomic_DNA"/>
</dbReference>
<gene>
    <name evidence="2" type="ORF">BDA99DRAFT_508755</name>
</gene>
<feature type="transmembrane region" description="Helical" evidence="1">
    <location>
        <begin position="64"/>
        <end position="88"/>
    </location>
</feature>
<dbReference type="AlphaFoldDB" id="A0AAD5KBC1"/>
<reference evidence="2" key="1">
    <citation type="journal article" date="2022" name="IScience">
        <title>Evolution of zygomycete secretomes and the origins of terrestrial fungal ecologies.</title>
        <authorList>
            <person name="Chang Y."/>
            <person name="Wang Y."/>
            <person name="Mondo S."/>
            <person name="Ahrendt S."/>
            <person name="Andreopoulos W."/>
            <person name="Barry K."/>
            <person name="Beard J."/>
            <person name="Benny G.L."/>
            <person name="Blankenship S."/>
            <person name="Bonito G."/>
            <person name="Cuomo C."/>
            <person name="Desiro A."/>
            <person name="Gervers K.A."/>
            <person name="Hundley H."/>
            <person name="Kuo A."/>
            <person name="LaButti K."/>
            <person name="Lang B.F."/>
            <person name="Lipzen A."/>
            <person name="O'Donnell K."/>
            <person name="Pangilinan J."/>
            <person name="Reynolds N."/>
            <person name="Sandor L."/>
            <person name="Smith M.E."/>
            <person name="Tsang A."/>
            <person name="Grigoriev I.V."/>
            <person name="Stajich J.E."/>
            <person name="Spatafora J.W."/>
        </authorList>
    </citation>
    <scope>NUCLEOTIDE SEQUENCE</scope>
    <source>
        <strain evidence="2">RSA 2281</strain>
    </source>
</reference>
<dbReference type="Proteomes" id="UP001209540">
    <property type="component" value="Unassembled WGS sequence"/>
</dbReference>
<keyword evidence="1" id="KW-0472">Membrane</keyword>
<evidence type="ECO:0000313" key="3">
    <source>
        <dbReference type="Proteomes" id="UP001209540"/>
    </source>
</evidence>
<keyword evidence="3" id="KW-1185">Reference proteome</keyword>
<comment type="caution">
    <text evidence="2">The sequence shown here is derived from an EMBL/GenBank/DDBJ whole genome shotgun (WGS) entry which is preliminary data.</text>
</comment>